<evidence type="ECO:0000256" key="1">
    <source>
        <dbReference type="ARBA" id="ARBA00022741"/>
    </source>
</evidence>
<keyword evidence="2 5" id="KW-0378">Hydrolase</keyword>
<gene>
    <name evidence="5" type="ORF">BDV37DRAFT_100253</name>
</gene>
<dbReference type="InterPro" id="IPR050628">
    <property type="entry name" value="SNF2_RAD54_helicase_TF"/>
</dbReference>
<dbReference type="GO" id="GO:0016787">
    <property type="term" value="F:hydrolase activity"/>
    <property type="evidence" value="ECO:0007669"/>
    <property type="project" value="UniProtKB-KW"/>
</dbReference>
<proteinExistence type="predicted"/>
<dbReference type="InterPro" id="IPR027417">
    <property type="entry name" value="P-loop_NTPase"/>
</dbReference>
<evidence type="ECO:0000259" key="4">
    <source>
        <dbReference type="PROSITE" id="PS51194"/>
    </source>
</evidence>
<protein>
    <submittedName>
        <fullName evidence="5">P-loop containing nucleoside triphosphate hydrolase protein</fullName>
    </submittedName>
</protein>
<evidence type="ECO:0000313" key="6">
    <source>
        <dbReference type="Proteomes" id="UP000325579"/>
    </source>
</evidence>
<dbReference type="GO" id="GO:0005634">
    <property type="term" value="C:nucleus"/>
    <property type="evidence" value="ECO:0007669"/>
    <property type="project" value="TreeGrafter"/>
</dbReference>
<dbReference type="InterPro" id="IPR001650">
    <property type="entry name" value="Helicase_C-like"/>
</dbReference>
<dbReference type="SUPFAM" id="SSF52540">
    <property type="entry name" value="P-loop containing nucleoside triphosphate hydrolases"/>
    <property type="match status" value="1"/>
</dbReference>
<name>A0A5N7CT92_9EURO</name>
<evidence type="ECO:0000256" key="2">
    <source>
        <dbReference type="ARBA" id="ARBA00022801"/>
    </source>
</evidence>
<dbReference type="GO" id="GO:0008094">
    <property type="term" value="F:ATP-dependent activity, acting on DNA"/>
    <property type="evidence" value="ECO:0007669"/>
    <property type="project" value="TreeGrafter"/>
</dbReference>
<dbReference type="PANTHER" id="PTHR45626">
    <property type="entry name" value="TRANSCRIPTION TERMINATION FACTOR 2-RELATED"/>
    <property type="match status" value="1"/>
</dbReference>
<reference evidence="5 6" key="1">
    <citation type="submission" date="2019-04" db="EMBL/GenBank/DDBJ databases">
        <authorList>
            <consortium name="DOE Joint Genome Institute"/>
            <person name="Mondo S."/>
            <person name="Kjaerbolling I."/>
            <person name="Vesth T."/>
            <person name="Frisvad J.C."/>
            <person name="Nybo J.L."/>
            <person name="Theobald S."/>
            <person name="Kildgaard S."/>
            <person name="Isbrandt T."/>
            <person name="Kuo A."/>
            <person name="Sato A."/>
            <person name="Lyhne E.K."/>
            <person name="Kogle M.E."/>
            <person name="Wiebenga A."/>
            <person name="Kun R.S."/>
            <person name="Lubbers R.J."/>
            <person name="Makela M.R."/>
            <person name="Barry K."/>
            <person name="Chovatia M."/>
            <person name="Clum A."/>
            <person name="Daum C."/>
            <person name="Haridas S."/>
            <person name="He G."/>
            <person name="LaButti K."/>
            <person name="Lipzen A."/>
            <person name="Riley R."/>
            <person name="Salamov A."/>
            <person name="Simmons B.A."/>
            <person name="Magnuson J.K."/>
            <person name="Henrissat B."/>
            <person name="Mortensen U.H."/>
            <person name="Larsen T.O."/>
            <person name="Devries R.P."/>
            <person name="Grigoriev I.V."/>
            <person name="Machida M."/>
            <person name="Baker S.E."/>
            <person name="Andersen M.R."/>
            <person name="Cantor M.N."/>
            <person name="Hua S.X."/>
        </authorList>
    </citation>
    <scope>NUCLEOTIDE SEQUENCE [LARGE SCALE GENOMIC DNA]</scope>
    <source>
        <strain evidence="5 6">CBS 119388</strain>
    </source>
</reference>
<dbReference type="AlphaFoldDB" id="A0A5N7CT92"/>
<dbReference type="GO" id="GO:0005524">
    <property type="term" value="F:ATP binding"/>
    <property type="evidence" value="ECO:0007669"/>
    <property type="project" value="UniProtKB-KW"/>
</dbReference>
<dbReference type="PROSITE" id="PS51194">
    <property type="entry name" value="HELICASE_CTER"/>
    <property type="match status" value="1"/>
</dbReference>
<keyword evidence="3" id="KW-0067">ATP-binding</keyword>
<dbReference type="GeneID" id="43662863"/>
<keyword evidence="6" id="KW-1185">Reference proteome</keyword>
<dbReference type="OrthoDB" id="4506829at2759"/>
<dbReference type="InterPro" id="IPR049730">
    <property type="entry name" value="SNF2/RAD54-like_C"/>
</dbReference>
<sequence length="114" mass="12885">MKAGNSGLNLTAASQVIILDPLWNPYVEDQAVGRVHRIGQRRPVHVHRILVSNTVEDRILDFQDRKRQLIEGIIDERTHGEPSRLESTDFAYLFVSSGDLFVSSRGKKLGEKDC</sequence>
<feature type="domain" description="Helicase C-terminal" evidence="4">
    <location>
        <begin position="1"/>
        <end position="91"/>
    </location>
</feature>
<dbReference type="GO" id="GO:0005737">
    <property type="term" value="C:cytoplasm"/>
    <property type="evidence" value="ECO:0007669"/>
    <property type="project" value="TreeGrafter"/>
</dbReference>
<dbReference type="RefSeq" id="XP_031934112.1">
    <property type="nucleotide sequence ID" value="XM_032078172.1"/>
</dbReference>
<dbReference type="PANTHER" id="PTHR45626:SF16">
    <property type="entry name" value="ATP-DEPENDENT HELICASE ULS1"/>
    <property type="match status" value="1"/>
</dbReference>
<evidence type="ECO:0000313" key="5">
    <source>
        <dbReference type="EMBL" id="KAE8396793.1"/>
    </source>
</evidence>
<dbReference type="CDD" id="cd18793">
    <property type="entry name" value="SF2_C_SNF"/>
    <property type="match status" value="1"/>
</dbReference>
<dbReference type="EMBL" id="ML736995">
    <property type="protein sequence ID" value="KAE8396793.1"/>
    <property type="molecule type" value="Genomic_DNA"/>
</dbReference>
<dbReference type="Proteomes" id="UP000325579">
    <property type="component" value="Unassembled WGS sequence"/>
</dbReference>
<keyword evidence="1" id="KW-0547">Nucleotide-binding</keyword>
<dbReference type="GO" id="GO:0000724">
    <property type="term" value="P:double-strand break repair via homologous recombination"/>
    <property type="evidence" value="ECO:0007669"/>
    <property type="project" value="TreeGrafter"/>
</dbReference>
<evidence type="ECO:0000256" key="3">
    <source>
        <dbReference type="ARBA" id="ARBA00022840"/>
    </source>
</evidence>
<dbReference type="Gene3D" id="3.40.50.300">
    <property type="entry name" value="P-loop containing nucleotide triphosphate hydrolases"/>
    <property type="match status" value="1"/>
</dbReference>
<organism evidence="5 6">
    <name type="scientific">Aspergillus pseudonomiae</name>
    <dbReference type="NCBI Taxonomy" id="1506151"/>
    <lineage>
        <taxon>Eukaryota</taxon>
        <taxon>Fungi</taxon>
        <taxon>Dikarya</taxon>
        <taxon>Ascomycota</taxon>
        <taxon>Pezizomycotina</taxon>
        <taxon>Eurotiomycetes</taxon>
        <taxon>Eurotiomycetidae</taxon>
        <taxon>Eurotiales</taxon>
        <taxon>Aspergillaceae</taxon>
        <taxon>Aspergillus</taxon>
        <taxon>Aspergillus subgen. Circumdati</taxon>
    </lineage>
</organism>
<accession>A0A5N7CT92</accession>
<dbReference type="Pfam" id="PF00271">
    <property type="entry name" value="Helicase_C"/>
    <property type="match status" value="1"/>
</dbReference>